<name>A0AAN7L046_TRANT</name>
<dbReference type="InterPro" id="IPR044593">
    <property type="entry name" value="FLZ8/MARD1"/>
</dbReference>
<gene>
    <name evidence="1" type="ORF">SAY86_005054</name>
</gene>
<dbReference type="EMBL" id="JAXQNO010000018">
    <property type="protein sequence ID" value="KAK4776366.1"/>
    <property type="molecule type" value="Genomic_DNA"/>
</dbReference>
<dbReference type="PANTHER" id="PTHR46443:SF3">
    <property type="entry name" value="PROTEIN MARD1"/>
    <property type="match status" value="1"/>
</dbReference>
<evidence type="ECO:0000313" key="1">
    <source>
        <dbReference type="EMBL" id="KAK4776366.1"/>
    </source>
</evidence>
<dbReference type="Proteomes" id="UP001346149">
    <property type="component" value="Unassembled WGS sequence"/>
</dbReference>
<proteinExistence type="predicted"/>
<accession>A0AAN7L046</accession>
<reference evidence="1 2" key="1">
    <citation type="journal article" date="2023" name="Hortic Res">
        <title>Pangenome of water caltrop reveals structural variations and asymmetric subgenome divergence after allopolyploidization.</title>
        <authorList>
            <person name="Zhang X."/>
            <person name="Chen Y."/>
            <person name="Wang L."/>
            <person name="Yuan Y."/>
            <person name="Fang M."/>
            <person name="Shi L."/>
            <person name="Lu R."/>
            <person name="Comes H.P."/>
            <person name="Ma Y."/>
            <person name="Chen Y."/>
            <person name="Huang G."/>
            <person name="Zhou Y."/>
            <person name="Zheng Z."/>
            <person name="Qiu Y."/>
        </authorList>
    </citation>
    <scope>NUCLEOTIDE SEQUENCE [LARGE SCALE GENOMIC DNA]</scope>
    <source>
        <strain evidence="1">F231</strain>
    </source>
</reference>
<keyword evidence="2" id="KW-1185">Reference proteome</keyword>
<dbReference type="AlphaFoldDB" id="A0AAN7L046"/>
<organism evidence="1 2">
    <name type="scientific">Trapa natans</name>
    <name type="common">Water chestnut</name>
    <dbReference type="NCBI Taxonomy" id="22666"/>
    <lineage>
        <taxon>Eukaryota</taxon>
        <taxon>Viridiplantae</taxon>
        <taxon>Streptophyta</taxon>
        <taxon>Embryophyta</taxon>
        <taxon>Tracheophyta</taxon>
        <taxon>Spermatophyta</taxon>
        <taxon>Magnoliopsida</taxon>
        <taxon>eudicotyledons</taxon>
        <taxon>Gunneridae</taxon>
        <taxon>Pentapetalae</taxon>
        <taxon>rosids</taxon>
        <taxon>malvids</taxon>
        <taxon>Myrtales</taxon>
        <taxon>Lythraceae</taxon>
        <taxon>Trapa</taxon>
    </lineage>
</organism>
<protein>
    <submittedName>
        <fullName evidence="1">Uncharacterized protein</fullName>
    </submittedName>
</protein>
<comment type="caution">
    <text evidence="1">The sequence shown here is derived from an EMBL/GenBank/DDBJ whole genome shotgun (WGS) entry which is preliminary data.</text>
</comment>
<evidence type="ECO:0000313" key="2">
    <source>
        <dbReference type="Proteomes" id="UP001346149"/>
    </source>
</evidence>
<sequence>MMIQMAEMSSMLIGFTWNLSPFSAPHTLSSSVDSPRSPTDFGIKTRNSQLLSEIAEMELSQDYTCVALYGPNPKTVHIFGDYIVKSCSGHDQFSSPPKSPKSFLTSCRFCKKKSCTSE</sequence>
<dbReference type="PANTHER" id="PTHR46443">
    <property type="entry name" value="FCS-LIKE ZINC FINGER 8"/>
    <property type="match status" value="1"/>
</dbReference>